<evidence type="ECO:0000313" key="1">
    <source>
        <dbReference type="EMBL" id="MED6115034.1"/>
    </source>
</evidence>
<proteinExistence type="predicted"/>
<dbReference type="EMBL" id="JASCZI010001474">
    <property type="protein sequence ID" value="MED6115034.1"/>
    <property type="molecule type" value="Genomic_DNA"/>
</dbReference>
<reference evidence="1 2" key="1">
    <citation type="journal article" date="2023" name="Plants (Basel)">
        <title>Bridging the Gap: Combining Genomics and Transcriptomics Approaches to Understand Stylosanthes scabra, an Orphan Legume from the Brazilian Caatinga.</title>
        <authorList>
            <person name="Ferreira-Neto J.R.C."/>
            <person name="da Silva M.D."/>
            <person name="Binneck E."/>
            <person name="de Melo N.F."/>
            <person name="da Silva R.H."/>
            <person name="de Melo A.L.T.M."/>
            <person name="Pandolfi V."/>
            <person name="Bustamante F.O."/>
            <person name="Brasileiro-Vidal A.C."/>
            <person name="Benko-Iseppon A.M."/>
        </authorList>
    </citation>
    <scope>NUCLEOTIDE SEQUENCE [LARGE SCALE GENOMIC DNA]</scope>
    <source>
        <tissue evidence="1">Leaves</tissue>
    </source>
</reference>
<sequence>MLKESPVVKNQLQEVCLALQGLLTRRLMDCSDNEAKGNMHGKIMEFMAGLFRNSRNIVNFSKSIVDFSQWNTSYIQKACQVTLPDMSHQFGAYPG</sequence>
<evidence type="ECO:0000313" key="2">
    <source>
        <dbReference type="Proteomes" id="UP001341840"/>
    </source>
</evidence>
<protein>
    <submittedName>
        <fullName evidence="1">Uncharacterized protein</fullName>
    </submittedName>
</protein>
<gene>
    <name evidence="1" type="ORF">PIB30_086299</name>
</gene>
<dbReference type="Proteomes" id="UP001341840">
    <property type="component" value="Unassembled WGS sequence"/>
</dbReference>
<organism evidence="1 2">
    <name type="scientific">Stylosanthes scabra</name>
    <dbReference type="NCBI Taxonomy" id="79078"/>
    <lineage>
        <taxon>Eukaryota</taxon>
        <taxon>Viridiplantae</taxon>
        <taxon>Streptophyta</taxon>
        <taxon>Embryophyta</taxon>
        <taxon>Tracheophyta</taxon>
        <taxon>Spermatophyta</taxon>
        <taxon>Magnoliopsida</taxon>
        <taxon>eudicotyledons</taxon>
        <taxon>Gunneridae</taxon>
        <taxon>Pentapetalae</taxon>
        <taxon>rosids</taxon>
        <taxon>fabids</taxon>
        <taxon>Fabales</taxon>
        <taxon>Fabaceae</taxon>
        <taxon>Papilionoideae</taxon>
        <taxon>50 kb inversion clade</taxon>
        <taxon>dalbergioids sensu lato</taxon>
        <taxon>Dalbergieae</taxon>
        <taxon>Pterocarpus clade</taxon>
        <taxon>Stylosanthes</taxon>
    </lineage>
</organism>
<name>A0ABU6QTM1_9FABA</name>
<accession>A0ABU6QTM1</accession>
<comment type="caution">
    <text evidence="1">The sequence shown here is derived from an EMBL/GenBank/DDBJ whole genome shotgun (WGS) entry which is preliminary data.</text>
</comment>
<keyword evidence="2" id="KW-1185">Reference proteome</keyword>